<dbReference type="CDD" id="cd23423">
    <property type="entry name" value="beta-trefoil_Ricin_hemolysin"/>
    <property type="match status" value="1"/>
</dbReference>
<gene>
    <name evidence="4" type="ORF">ElyMa_005327200</name>
</gene>
<evidence type="ECO:0000256" key="1">
    <source>
        <dbReference type="ARBA" id="ARBA00022729"/>
    </source>
</evidence>
<evidence type="ECO:0000259" key="3">
    <source>
        <dbReference type="Pfam" id="PF12563"/>
    </source>
</evidence>
<dbReference type="Gene3D" id="3.30.160.280">
    <property type="match status" value="1"/>
</dbReference>
<dbReference type="InterPro" id="IPR035992">
    <property type="entry name" value="Ricin_B-like_lectins"/>
</dbReference>
<keyword evidence="5" id="KW-1185">Reference proteome</keyword>
<keyword evidence="1" id="KW-0732">Signal</keyword>
<evidence type="ECO:0000313" key="4">
    <source>
        <dbReference type="EMBL" id="GFS28017.1"/>
    </source>
</evidence>
<dbReference type="InterPro" id="IPR016183">
    <property type="entry name" value="Leukocidin/Hemolysin_toxin"/>
</dbReference>
<feature type="domain" description="Leukocidin/Hemolysin toxin" evidence="2">
    <location>
        <begin position="197"/>
        <end position="464"/>
    </location>
</feature>
<accession>A0AAV4K495</accession>
<proteinExistence type="predicted"/>
<dbReference type="SUPFAM" id="SSF50370">
    <property type="entry name" value="Ricin B-like lectins"/>
    <property type="match status" value="1"/>
</dbReference>
<name>A0AAV4K495_9GAST</name>
<dbReference type="AlphaFoldDB" id="A0AAV4K495"/>
<dbReference type="InterPro" id="IPR043080">
    <property type="entry name" value="Hemolysin_N_sf"/>
</dbReference>
<protein>
    <submittedName>
        <fullName evidence="4">Hemolysin</fullName>
    </submittedName>
</protein>
<dbReference type="PROSITE" id="PS50231">
    <property type="entry name" value="RICIN_B_LECTIN"/>
    <property type="match status" value="1"/>
</dbReference>
<feature type="domain" description="Hemolytic toxin N-terminal" evidence="3">
    <location>
        <begin position="44"/>
        <end position="170"/>
    </location>
</feature>
<reference evidence="4 5" key="1">
    <citation type="journal article" date="2021" name="Elife">
        <title>Chloroplast acquisition without the gene transfer in kleptoplastic sea slugs, Plakobranchus ocellatus.</title>
        <authorList>
            <person name="Maeda T."/>
            <person name="Takahashi S."/>
            <person name="Yoshida T."/>
            <person name="Shimamura S."/>
            <person name="Takaki Y."/>
            <person name="Nagai Y."/>
            <person name="Toyoda A."/>
            <person name="Suzuki Y."/>
            <person name="Arimoto A."/>
            <person name="Ishii H."/>
            <person name="Satoh N."/>
            <person name="Nishiyama T."/>
            <person name="Hasebe M."/>
            <person name="Maruyama T."/>
            <person name="Minagawa J."/>
            <person name="Obokata J."/>
            <person name="Shigenobu S."/>
        </authorList>
    </citation>
    <scope>NUCLEOTIDE SEQUENCE [LARGE SCALE GENOMIC DNA]</scope>
</reference>
<dbReference type="Gene3D" id="3.30.110.130">
    <property type="entry name" value="Hemolytic toxin, N-terminal domain"/>
    <property type="match status" value="1"/>
</dbReference>
<dbReference type="GO" id="GO:0005576">
    <property type="term" value="C:extracellular region"/>
    <property type="evidence" value="ECO:0007669"/>
    <property type="project" value="InterPro"/>
</dbReference>
<evidence type="ECO:0000313" key="5">
    <source>
        <dbReference type="Proteomes" id="UP000762676"/>
    </source>
</evidence>
<dbReference type="Pfam" id="PF07968">
    <property type="entry name" value="Leukocidin"/>
    <property type="match status" value="1"/>
</dbReference>
<dbReference type="InterPro" id="IPR022220">
    <property type="entry name" value="Hemolysin_N"/>
</dbReference>
<dbReference type="Pfam" id="PF12563">
    <property type="entry name" value="Hemolysin_N"/>
    <property type="match status" value="1"/>
</dbReference>
<dbReference type="Gene3D" id="6.20.40.20">
    <property type="entry name" value="Leukocidin/Hemolysin toxin, pre-stem domain"/>
    <property type="match status" value="1"/>
</dbReference>
<comment type="caution">
    <text evidence="4">The sequence shown here is derived from an EMBL/GenBank/DDBJ whole genome shotgun (WGS) entry which is preliminary data.</text>
</comment>
<dbReference type="GO" id="GO:0051715">
    <property type="term" value="P:cytolysis in another organism"/>
    <property type="evidence" value="ECO:0007669"/>
    <property type="project" value="InterPro"/>
</dbReference>
<evidence type="ECO:0000259" key="2">
    <source>
        <dbReference type="Pfam" id="PF07968"/>
    </source>
</evidence>
<organism evidence="4 5">
    <name type="scientific">Elysia marginata</name>
    <dbReference type="NCBI Taxonomy" id="1093978"/>
    <lineage>
        <taxon>Eukaryota</taxon>
        <taxon>Metazoa</taxon>
        <taxon>Spiralia</taxon>
        <taxon>Lophotrochozoa</taxon>
        <taxon>Mollusca</taxon>
        <taxon>Gastropoda</taxon>
        <taxon>Heterobranchia</taxon>
        <taxon>Euthyneura</taxon>
        <taxon>Panpulmonata</taxon>
        <taxon>Sacoglossa</taxon>
        <taxon>Placobranchoidea</taxon>
        <taxon>Plakobranchidae</taxon>
        <taxon>Elysia</taxon>
    </lineage>
</organism>
<dbReference type="Proteomes" id="UP000762676">
    <property type="component" value="Unassembled WGS sequence"/>
</dbReference>
<dbReference type="InterPro" id="IPR044883">
    <property type="entry name" value="Hemolysin_pre-stem_dom_sf"/>
</dbReference>
<dbReference type="Gene3D" id="2.70.240.20">
    <property type="entry name" value="Leukocidin/Hemolysin toxin, cytolysin domain"/>
    <property type="match status" value="1"/>
</dbReference>
<sequence>MSHSQNSAATEIDYGHYIVPTGQSVNVIHIVDLLNISADNEVVFNKLRHHVIDEGEKYLIDTEDRQSFRSITEMRKAVQNLFGIVFDQDRLLISRYKGQMLYTPFNSQDDIELPELIENLNSMDKGTEPSLTREYRARNGTTEQTSLPHLAFYINLFHPMTMEECTFPISHVWPETGTVNLCEQANISLIYRVNWERSLQYGTTGSATPDAKIVRITLDDDVSGAGIHLNNTLGYHATKPGYTGVNSYYRDWSTNTYAQLYRFSVKASNSKASILKTTPSTNINPQYEKTESSGFSLGVSAEIGTENSREGAKGLLIPSAVYEQSHSLTFNTEEYSIQKNNPSDREVLFTWERSEYASRDSLLSKSTSAVFDSHVTYPVETSRISPIAYSNFTPRFDVIYKANSNETGTTTFSLDASVLMRPLYTGGFLYFYLIGAHIAYEAFETDNLDRLVTAHAGFTVDWNHPVFTGGYPVNLQLGSFNNLCLIYDDDFNLSAQECSLISKHQAFIYDSMGRYLSTIDTSMCLDGDDLSQLKPCDARLSQRWQWLEDSDHLQNTLSCDLLSHDTNTAGLRMIPAGHESVSISQRVLTSFTSIYNTPYCKEWQEEPNNTGQVGDIYYFKDPLNHHETHYFKLLTPVYGSFPSEELVRSNHDWEYLGQAMACQR</sequence>
<dbReference type="EMBL" id="BMAT01010606">
    <property type="protein sequence ID" value="GFS28017.1"/>
    <property type="molecule type" value="Genomic_DNA"/>
</dbReference>